<comment type="similarity">
    <text evidence="2">Belongs to the peptidase M13 family.</text>
</comment>
<dbReference type="InterPro" id="IPR000718">
    <property type="entry name" value="Peptidase_M13"/>
</dbReference>
<organism evidence="12 13">
    <name type="scientific">Caenorhabditis japonica</name>
    <dbReference type="NCBI Taxonomy" id="281687"/>
    <lineage>
        <taxon>Eukaryota</taxon>
        <taxon>Metazoa</taxon>
        <taxon>Ecdysozoa</taxon>
        <taxon>Nematoda</taxon>
        <taxon>Chromadorea</taxon>
        <taxon>Rhabditida</taxon>
        <taxon>Rhabditina</taxon>
        <taxon>Rhabditomorpha</taxon>
        <taxon>Rhabditoidea</taxon>
        <taxon>Rhabditidae</taxon>
        <taxon>Peloderinae</taxon>
        <taxon>Caenorhabditis</taxon>
    </lineage>
</organism>
<dbReference type="InterPro" id="IPR018497">
    <property type="entry name" value="Peptidase_M13_C"/>
</dbReference>
<dbReference type="Proteomes" id="UP000005237">
    <property type="component" value="Unassembled WGS sequence"/>
</dbReference>
<protein>
    <submittedName>
        <fullName evidence="12">Uncharacterized protein</fullName>
    </submittedName>
</protein>
<dbReference type="PROSITE" id="PS51885">
    <property type="entry name" value="NEPRILYSIN"/>
    <property type="match status" value="1"/>
</dbReference>
<comment type="cofactor">
    <cofactor evidence="1">
        <name>Zn(2+)</name>
        <dbReference type="ChEBI" id="CHEBI:29105"/>
    </cofactor>
</comment>
<evidence type="ECO:0000256" key="7">
    <source>
        <dbReference type="ARBA" id="ARBA00023049"/>
    </source>
</evidence>
<dbReference type="SUPFAM" id="SSF55486">
    <property type="entry name" value="Metalloproteases ('zincins'), catalytic domain"/>
    <property type="match status" value="1"/>
</dbReference>
<evidence type="ECO:0000256" key="2">
    <source>
        <dbReference type="ARBA" id="ARBA00007357"/>
    </source>
</evidence>
<dbReference type="GO" id="GO:0004222">
    <property type="term" value="F:metalloendopeptidase activity"/>
    <property type="evidence" value="ECO:0007669"/>
    <property type="project" value="InterPro"/>
</dbReference>
<reference evidence="12" key="2">
    <citation type="submission" date="2022-06" db="UniProtKB">
        <authorList>
            <consortium name="EnsemblMetazoa"/>
        </authorList>
    </citation>
    <scope>IDENTIFICATION</scope>
    <source>
        <strain evidence="12">DF5081</strain>
    </source>
</reference>
<name>A0A8R1DGI6_CAEJA</name>
<evidence type="ECO:0000313" key="12">
    <source>
        <dbReference type="EnsemblMetazoa" id="CJA02157.1"/>
    </source>
</evidence>
<evidence type="ECO:0000256" key="5">
    <source>
        <dbReference type="ARBA" id="ARBA00022801"/>
    </source>
</evidence>
<dbReference type="Gene3D" id="1.10.1380.10">
    <property type="entry name" value="Neutral endopeptidase , domain2"/>
    <property type="match status" value="2"/>
</dbReference>
<evidence type="ECO:0000259" key="11">
    <source>
        <dbReference type="Pfam" id="PF05649"/>
    </source>
</evidence>
<dbReference type="InterPro" id="IPR024079">
    <property type="entry name" value="MetalloPept_cat_dom_sf"/>
</dbReference>
<dbReference type="CDD" id="cd08662">
    <property type="entry name" value="M13"/>
    <property type="match status" value="1"/>
</dbReference>
<keyword evidence="5" id="KW-0378">Hydrolase</keyword>
<evidence type="ECO:0000256" key="3">
    <source>
        <dbReference type="ARBA" id="ARBA00022670"/>
    </source>
</evidence>
<dbReference type="GO" id="GO:0046872">
    <property type="term" value="F:metal ion binding"/>
    <property type="evidence" value="ECO:0007669"/>
    <property type="project" value="UniProtKB-KW"/>
</dbReference>
<dbReference type="OMA" id="ENWNEST"/>
<evidence type="ECO:0000256" key="6">
    <source>
        <dbReference type="ARBA" id="ARBA00022833"/>
    </source>
</evidence>
<feature type="transmembrane region" description="Helical" evidence="9">
    <location>
        <begin position="27"/>
        <end position="48"/>
    </location>
</feature>
<dbReference type="InterPro" id="IPR042089">
    <property type="entry name" value="Peptidase_M13_dom_2"/>
</dbReference>
<proteinExistence type="inferred from homology"/>
<dbReference type="PANTHER" id="PTHR11733:SF7">
    <property type="entry name" value="NEPRILYSIN METALLOPEPTIDASE FAMILY-RELATED"/>
    <property type="match status" value="1"/>
</dbReference>
<dbReference type="AlphaFoldDB" id="A0A8R1DGI6"/>
<evidence type="ECO:0000256" key="4">
    <source>
        <dbReference type="ARBA" id="ARBA00022723"/>
    </source>
</evidence>
<dbReference type="EnsemblMetazoa" id="CJA02157.1">
    <property type="protein sequence ID" value="CJA02157.1"/>
    <property type="gene ID" value="WBGene00121361"/>
</dbReference>
<dbReference type="PANTHER" id="PTHR11733">
    <property type="entry name" value="ZINC METALLOPROTEASE FAMILY M13 NEPRILYSIN-RELATED"/>
    <property type="match status" value="1"/>
</dbReference>
<evidence type="ECO:0000313" key="13">
    <source>
        <dbReference type="Proteomes" id="UP000005237"/>
    </source>
</evidence>
<feature type="domain" description="Peptidase M13 C-terminal" evidence="10">
    <location>
        <begin position="535"/>
        <end position="725"/>
    </location>
</feature>
<dbReference type="InterPro" id="IPR008753">
    <property type="entry name" value="Peptidase_M13_N"/>
</dbReference>
<dbReference type="GO" id="GO:0016485">
    <property type="term" value="P:protein processing"/>
    <property type="evidence" value="ECO:0007669"/>
    <property type="project" value="TreeGrafter"/>
</dbReference>
<reference evidence="13" key="1">
    <citation type="submission" date="2010-08" db="EMBL/GenBank/DDBJ databases">
        <authorList>
            <consortium name="Caenorhabditis japonica Sequencing Consortium"/>
            <person name="Wilson R.K."/>
        </authorList>
    </citation>
    <scope>NUCLEOTIDE SEQUENCE [LARGE SCALE GENOMIC DNA]</scope>
    <source>
        <strain evidence="13">DF5081</strain>
    </source>
</reference>
<keyword evidence="13" id="KW-1185">Reference proteome</keyword>
<dbReference type="GO" id="GO:0005886">
    <property type="term" value="C:plasma membrane"/>
    <property type="evidence" value="ECO:0007669"/>
    <property type="project" value="TreeGrafter"/>
</dbReference>
<keyword evidence="6" id="KW-0862">Zinc</keyword>
<evidence type="ECO:0000256" key="8">
    <source>
        <dbReference type="SAM" id="MobiDB-lite"/>
    </source>
</evidence>
<sequence length="727" mass="83308">MEAVDSSGVGIKKENHLKEEKAFKTKMVLIGSIVLAVFCLALLIVWFVTWKVTASGSPEPQRLKAEKTNSSKPFSGNTSTATNPITNLTTTPPKKVCKTPACIALSYKLFSFGNKSVDPCVNFYEHACGRFSEHGISSSVPVWKTEIVHEAIADYVHRNKNAKTNSTSETILKQMFLLCEKEKIKKEQDISFYREVLADIKKVGIWPMIDPSFDESAFNMTQYLENMLVKIGLISFGIYSLDLHDVDVALKWDNRVNKGQETYDLEEFQKFARVANIQTDQKTIDSDMTEYARLQDRLGALRTATWHDGYGWAYHSDFEDLYSKNPLLNLESLINYFKSPNRPKITEFFNNHFTSWGTNMFVTSGNISLHQLILDTSPRSLANIFTFRVFQNALDVVTIKDSCAAFVAKKMPKDSLRIYMRNYFKKESRKLGAELANKMIQAYMKMFESSTWLHESTKKMNLRDVNLTRIVVGYSEELEESGDIDQIYDEFIDVSPSDSFYVLNRKMQSFIRKTHVHDLALGLYIPELAPLEFTAYFTPGQRLFVLPFRHLESPSFDASLPDVARIAIVGDTIGHKMRKFSNAQDFDNWDEKDREEYNKRIKCWTEQYVDYGVSSGRTLDGETTLDENYSDHLGITTAWSAYKELKDEKEDISIVGFEDYPPDKLFFHARALKHCNTNNAREQQISEGYSVSDFRVNGVLANMEEFAETFQCPVGSPMNPEKKCKMF</sequence>
<keyword evidence="3" id="KW-0645">Protease</keyword>
<accession>A0A8R1DGI6</accession>
<feature type="domain" description="Peptidase M13 N-terminal" evidence="11">
    <location>
        <begin position="119"/>
        <end position="474"/>
    </location>
</feature>
<dbReference type="Pfam" id="PF05649">
    <property type="entry name" value="Peptidase_M13_N"/>
    <property type="match status" value="1"/>
</dbReference>
<keyword evidence="9" id="KW-0812">Transmembrane</keyword>
<feature type="compositionally biased region" description="Low complexity" evidence="8">
    <location>
        <begin position="78"/>
        <end position="87"/>
    </location>
</feature>
<evidence type="ECO:0000256" key="1">
    <source>
        <dbReference type="ARBA" id="ARBA00001947"/>
    </source>
</evidence>
<dbReference type="Pfam" id="PF01431">
    <property type="entry name" value="Peptidase_M13"/>
    <property type="match status" value="1"/>
</dbReference>
<feature type="region of interest" description="Disordered" evidence="8">
    <location>
        <begin position="58"/>
        <end position="87"/>
    </location>
</feature>
<evidence type="ECO:0000256" key="9">
    <source>
        <dbReference type="SAM" id="Phobius"/>
    </source>
</evidence>
<keyword evidence="9" id="KW-0472">Membrane</keyword>
<keyword evidence="7" id="KW-0482">Metalloprotease</keyword>
<dbReference type="Gene3D" id="3.40.390.10">
    <property type="entry name" value="Collagenase (Catalytic Domain)"/>
    <property type="match status" value="2"/>
</dbReference>
<evidence type="ECO:0000259" key="10">
    <source>
        <dbReference type="Pfam" id="PF01431"/>
    </source>
</evidence>
<keyword evidence="4" id="KW-0479">Metal-binding</keyword>
<keyword evidence="9" id="KW-1133">Transmembrane helix</keyword>